<organism evidence="2 3">
    <name type="scientific">Melipona bicolor</name>
    <dbReference type="NCBI Taxonomy" id="60889"/>
    <lineage>
        <taxon>Eukaryota</taxon>
        <taxon>Metazoa</taxon>
        <taxon>Ecdysozoa</taxon>
        <taxon>Arthropoda</taxon>
        <taxon>Hexapoda</taxon>
        <taxon>Insecta</taxon>
        <taxon>Pterygota</taxon>
        <taxon>Neoptera</taxon>
        <taxon>Endopterygota</taxon>
        <taxon>Hymenoptera</taxon>
        <taxon>Apocrita</taxon>
        <taxon>Aculeata</taxon>
        <taxon>Apoidea</taxon>
        <taxon>Anthophila</taxon>
        <taxon>Apidae</taxon>
        <taxon>Melipona</taxon>
    </lineage>
</organism>
<evidence type="ECO:0000313" key="3">
    <source>
        <dbReference type="Proteomes" id="UP001177670"/>
    </source>
</evidence>
<name>A0AA40KL42_9HYME</name>
<dbReference type="Proteomes" id="UP001177670">
    <property type="component" value="Unassembled WGS sequence"/>
</dbReference>
<feature type="region of interest" description="Disordered" evidence="1">
    <location>
        <begin position="1"/>
        <end position="40"/>
    </location>
</feature>
<feature type="compositionally biased region" description="Polar residues" evidence="1">
    <location>
        <begin position="23"/>
        <end position="37"/>
    </location>
</feature>
<keyword evidence="3" id="KW-1185">Reference proteome</keyword>
<reference evidence="2" key="1">
    <citation type="submission" date="2021-10" db="EMBL/GenBank/DDBJ databases">
        <title>Melipona bicolor Genome sequencing and assembly.</title>
        <authorList>
            <person name="Araujo N.S."/>
            <person name="Arias M.C."/>
        </authorList>
    </citation>
    <scope>NUCLEOTIDE SEQUENCE</scope>
    <source>
        <strain evidence="2">USP_2M_L1-L4_2017</strain>
        <tissue evidence="2">Whole body</tissue>
    </source>
</reference>
<sequence>MSHVDKSKLKRKKPLSFEDAASCSRNTTPEDPSSISKNLLYPPTHEETAVVVVKLIKNELKRKKKDQNFMFIARIISSLKAGALNMCEVLRLRGDLLPQQTTQMHLSAQRS</sequence>
<protein>
    <submittedName>
        <fullName evidence="2">Uncharacterized protein</fullName>
    </submittedName>
</protein>
<dbReference type="EMBL" id="JAHYIQ010000018">
    <property type="protein sequence ID" value="KAK1124425.1"/>
    <property type="molecule type" value="Genomic_DNA"/>
</dbReference>
<gene>
    <name evidence="2" type="ORF">K0M31_006785</name>
</gene>
<evidence type="ECO:0000313" key="2">
    <source>
        <dbReference type="EMBL" id="KAK1124425.1"/>
    </source>
</evidence>
<dbReference type="AlphaFoldDB" id="A0AA40KL42"/>
<evidence type="ECO:0000256" key="1">
    <source>
        <dbReference type="SAM" id="MobiDB-lite"/>
    </source>
</evidence>
<proteinExistence type="predicted"/>
<accession>A0AA40KL42</accession>
<comment type="caution">
    <text evidence="2">The sequence shown here is derived from an EMBL/GenBank/DDBJ whole genome shotgun (WGS) entry which is preliminary data.</text>
</comment>